<dbReference type="GO" id="GO:0043531">
    <property type="term" value="F:ADP binding"/>
    <property type="evidence" value="ECO:0007669"/>
    <property type="project" value="InterPro"/>
</dbReference>
<dbReference type="OrthoDB" id="1691503at2759"/>
<organism evidence="2 3">
    <name type="scientific">Juglans regia</name>
    <name type="common">English walnut</name>
    <dbReference type="NCBI Taxonomy" id="51240"/>
    <lineage>
        <taxon>Eukaryota</taxon>
        <taxon>Viridiplantae</taxon>
        <taxon>Streptophyta</taxon>
        <taxon>Embryophyta</taxon>
        <taxon>Tracheophyta</taxon>
        <taxon>Spermatophyta</taxon>
        <taxon>Magnoliopsida</taxon>
        <taxon>eudicotyledons</taxon>
        <taxon>Gunneridae</taxon>
        <taxon>Pentapetalae</taxon>
        <taxon>rosids</taxon>
        <taxon>fabids</taxon>
        <taxon>Fagales</taxon>
        <taxon>Juglandaceae</taxon>
        <taxon>Juglans</taxon>
    </lineage>
</organism>
<dbReference type="AlphaFoldDB" id="A0A2I4EHQ1"/>
<proteinExistence type="predicted"/>
<accession>A0A2I4EHQ1</accession>
<evidence type="ECO:0000313" key="3">
    <source>
        <dbReference type="RefSeq" id="XP_018818922.1"/>
    </source>
</evidence>
<dbReference type="Gramene" id="Jr14_14940_p1">
    <property type="protein sequence ID" value="cds.Jr14_14940_p1"/>
    <property type="gene ID" value="Jr14_14940"/>
</dbReference>
<dbReference type="RefSeq" id="XP_018818922.1">
    <property type="nucleotide sequence ID" value="XM_018963377.1"/>
</dbReference>
<protein>
    <submittedName>
        <fullName evidence="3">Probable disease resistance protein At4g27220</fullName>
    </submittedName>
</protein>
<keyword evidence="2" id="KW-1185">Reference proteome</keyword>
<feature type="domain" description="NB-ARC" evidence="1">
    <location>
        <begin position="9"/>
        <end position="94"/>
    </location>
</feature>
<evidence type="ECO:0000313" key="2">
    <source>
        <dbReference type="Proteomes" id="UP000235220"/>
    </source>
</evidence>
<dbReference type="STRING" id="51240.A0A2I4EHQ1"/>
<dbReference type="KEGG" id="jre:108989681"/>
<dbReference type="InterPro" id="IPR002182">
    <property type="entry name" value="NB-ARC"/>
</dbReference>
<sequence length="168" mass="19711">MDGLIDGNDNRNEIAWRISAELECKRYLLPMDEVWDCLDLHEIGIHDNQNDCNMVLTTRYHDICHYMETDEQIYVRQLSITYAYKMFLEKVGRNVNLPGIEPIAKLVVDECAALPHLRDMVARAFRNKDNIHLSNDGLKSLRKFPSIKIQEMDELIEFLKFCYEELDG</sequence>
<dbReference type="Pfam" id="PF00931">
    <property type="entry name" value="NB-ARC"/>
    <property type="match status" value="1"/>
</dbReference>
<dbReference type="GeneID" id="108989681"/>
<dbReference type="SUPFAM" id="SSF52540">
    <property type="entry name" value="P-loop containing nucleoside triphosphate hydrolases"/>
    <property type="match status" value="1"/>
</dbReference>
<reference evidence="3" key="1">
    <citation type="submission" date="2025-08" db="UniProtKB">
        <authorList>
            <consortium name="RefSeq"/>
        </authorList>
    </citation>
    <scope>IDENTIFICATION</scope>
    <source>
        <tissue evidence="3">Leaves</tissue>
    </source>
</reference>
<dbReference type="Proteomes" id="UP000235220">
    <property type="component" value="Chromosome 14"/>
</dbReference>
<dbReference type="InterPro" id="IPR027417">
    <property type="entry name" value="P-loop_NTPase"/>
</dbReference>
<name>A0A2I4EHQ1_JUGRE</name>
<gene>
    <name evidence="3" type="primary">LOC108989681</name>
</gene>
<evidence type="ECO:0000259" key="1">
    <source>
        <dbReference type="Pfam" id="PF00931"/>
    </source>
</evidence>
<dbReference type="Gene3D" id="3.40.50.300">
    <property type="entry name" value="P-loop containing nucleotide triphosphate hydrolases"/>
    <property type="match status" value="1"/>
</dbReference>